<dbReference type="SUPFAM" id="SSF51621">
    <property type="entry name" value="Phosphoenolpyruvate/pyruvate domain"/>
    <property type="match status" value="1"/>
</dbReference>
<evidence type="ECO:0000256" key="3">
    <source>
        <dbReference type="ARBA" id="ARBA00023239"/>
    </source>
</evidence>
<dbReference type="Gene3D" id="3.20.20.60">
    <property type="entry name" value="Phosphoenolpyruvate-binding domains"/>
    <property type="match status" value="1"/>
</dbReference>
<sequence length="223" mass="24041">MHGAVGYETLNAMLGCTSAYPAKRIVRVGGPNDRYGIQQALDLGADGVMVPLVNSKEDAQQAVSYCLFPPDGQRSVAYPVRAVYRKGVGVPALAQYLREANREVEVWLQVETRACFEALDEVLSVPGVSCAFLGPSDMGFSYGLHTKTNYDLPAMLTSPELDNVYSTVVEACNKHGVAPGVFCLGEARAAQLAAQGYKYVAYDTDLGVIMNYSASTLAKLRRT</sequence>
<reference evidence="5 6" key="1">
    <citation type="submission" date="2023-05" db="EMBL/GenBank/DDBJ databases">
        <title>A 100% complete, gapless, phased diploid assembly of the Scenedesmus obliquus UTEX 3031 genome.</title>
        <authorList>
            <person name="Biondi T.C."/>
            <person name="Hanschen E.R."/>
            <person name="Kwon T."/>
            <person name="Eng W."/>
            <person name="Kruse C.P.S."/>
            <person name="Koehler S.I."/>
            <person name="Kunde Y."/>
            <person name="Gleasner C.D."/>
            <person name="You Mak K.T."/>
            <person name="Polle J."/>
            <person name="Hovde B.T."/>
            <person name="Starkenburg S.R."/>
        </authorList>
    </citation>
    <scope>NUCLEOTIDE SEQUENCE [LARGE SCALE GENOMIC DNA]</scope>
    <source>
        <strain evidence="5 6">DOE0152z</strain>
    </source>
</reference>
<keyword evidence="3" id="KW-0456">Lyase</keyword>
<comment type="similarity">
    <text evidence="1">Belongs to the HpcH/HpaI aldolase family.</text>
</comment>
<dbReference type="PANTHER" id="PTHR30502:SF0">
    <property type="entry name" value="PHOSPHOENOLPYRUVATE CARBOXYLASE FAMILY PROTEIN"/>
    <property type="match status" value="1"/>
</dbReference>
<dbReference type="InterPro" id="IPR015813">
    <property type="entry name" value="Pyrv/PenolPyrv_kinase-like_dom"/>
</dbReference>
<organism evidence="5 6">
    <name type="scientific">Tetradesmus obliquus</name>
    <name type="common">Green alga</name>
    <name type="synonym">Acutodesmus obliquus</name>
    <dbReference type="NCBI Taxonomy" id="3088"/>
    <lineage>
        <taxon>Eukaryota</taxon>
        <taxon>Viridiplantae</taxon>
        <taxon>Chlorophyta</taxon>
        <taxon>core chlorophytes</taxon>
        <taxon>Chlorophyceae</taxon>
        <taxon>CS clade</taxon>
        <taxon>Sphaeropleales</taxon>
        <taxon>Scenedesmaceae</taxon>
        <taxon>Tetradesmus</taxon>
    </lineage>
</organism>
<accession>A0ABY8TQ43</accession>
<evidence type="ECO:0000259" key="4">
    <source>
        <dbReference type="Pfam" id="PF03328"/>
    </source>
</evidence>
<dbReference type="Proteomes" id="UP001244341">
    <property type="component" value="Chromosome 3b"/>
</dbReference>
<evidence type="ECO:0000313" key="5">
    <source>
        <dbReference type="EMBL" id="WIA11227.1"/>
    </source>
</evidence>
<dbReference type="Pfam" id="PF03328">
    <property type="entry name" value="HpcH_HpaI"/>
    <property type="match status" value="1"/>
</dbReference>
<keyword evidence="2" id="KW-0479">Metal-binding</keyword>
<name>A0ABY8TQ43_TETOB</name>
<dbReference type="InterPro" id="IPR050251">
    <property type="entry name" value="HpcH-HpaI_aldolase"/>
</dbReference>
<evidence type="ECO:0000256" key="2">
    <source>
        <dbReference type="ARBA" id="ARBA00022723"/>
    </source>
</evidence>
<gene>
    <name evidence="5" type="ORF">OEZ85_011354</name>
</gene>
<evidence type="ECO:0000313" key="6">
    <source>
        <dbReference type="Proteomes" id="UP001244341"/>
    </source>
</evidence>
<feature type="domain" description="HpcH/HpaI aldolase/citrate lyase" evidence="4">
    <location>
        <begin position="18"/>
        <end position="210"/>
    </location>
</feature>
<dbReference type="PANTHER" id="PTHR30502">
    <property type="entry name" value="2-KETO-3-DEOXY-L-RHAMNONATE ALDOLASE"/>
    <property type="match status" value="1"/>
</dbReference>
<keyword evidence="6" id="KW-1185">Reference proteome</keyword>
<dbReference type="EMBL" id="CP126210">
    <property type="protein sequence ID" value="WIA11227.1"/>
    <property type="molecule type" value="Genomic_DNA"/>
</dbReference>
<proteinExistence type="inferred from homology"/>
<dbReference type="InterPro" id="IPR005000">
    <property type="entry name" value="Aldolase/citrate-lyase_domain"/>
</dbReference>
<evidence type="ECO:0000256" key="1">
    <source>
        <dbReference type="ARBA" id="ARBA00005568"/>
    </source>
</evidence>
<protein>
    <recommendedName>
        <fullName evidence="4">HpcH/HpaI aldolase/citrate lyase domain-containing protein</fullName>
    </recommendedName>
</protein>
<dbReference type="InterPro" id="IPR040442">
    <property type="entry name" value="Pyrv_kinase-like_dom_sf"/>
</dbReference>